<gene>
    <name evidence="2" type="ORF">OQ252_05605</name>
</gene>
<feature type="domain" description="Hedgehog/Intein (Hint)" evidence="1">
    <location>
        <begin position="255"/>
        <end position="394"/>
    </location>
</feature>
<proteinExistence type="predicted"/>
<dbReference type="SUPFAM" id="SSF51294">
    <property type="entry name" value="Hedgehog/intein (Hint) domain"/>
    <property type="match status" value="1"/>
</dbReference>
<dbReference type="RefSeq" id="WP_166120784.1">
    <property type="nucleotide sequence ID" value="NZ_JAPIUX010000003.1"/>
</dbReference>
<protein>
    <submittedName>
        <fullName evidence="2">Hint domain-containing protein</fullName>
    </submittedName>
</protein>
<dbReference type="Gene3D" id="2.170.16.10">
    <property type="entry name" value="Hedgehog/Intein (Hint) domain"/>
    <property type="match status" value="1"/>
</dbReference>
<dbReference type="InterPro" id="IPR028992">
    <property type="entry name" value="Hedgehog/Intein_dom"/>
</dbReference>
<dbReference type="Pfam" id="PF13403">
    <property type="entry name" value="Hint_2"/>
    <property type="match status" value="1"/>
</dbReference>
<name>A0ABT3Q6J8_9PROT</name>
<evidence type="ECO:0000313" key="2">
    <source>
        <dbReference type="EMBL" id="MCX2560879.1"/>
    </source>
</evidence>
<reference evidence="2 3" key="1">
    <citation type="submission" date="2022-11" db="EMBL/GenBank/DDBJ databases">
        <title>Genome sequencing of Acetobacter type strain.</title>
        <authorList>
            <person name="Heo J."/>
            <person name="Lee D."/>
            <person name="Han B.-H."/>
            <person name="Hong S.-B."/>
            <person name="Kwon S.-W."/>
        </authorList>
    </citation>
    <scope>NUCLEOTIDE SEQUENCE [LARGE SCALE GENOMIC DNA]</scope>
    <source>
        <strain evidence="2 3">KACC 21251</strain>
    </source>
</reference>
<dbReference type="Proteomes" id="UP001526446">
    <property type="component" value="Unassembled WGS sequence"/>
</dbReference>
<dbReference type="InterPro" id="IPR036844">
    <property type="entry name" value="Hint_dom_sf"/>
</dbReference>
<dbReference type="InterPro" id="IPR011050">
    <property type="entry name" value="Pectin_lyase_fold/virulence"/>
</dbReference>
<dbReference type="EMBL" id="JAPIUX010000003">
    <property type="protein sequence ID" value="MCX2560879.1"/>
    <property type="molecule type" value="Genomic_DNA"/>
</dbReference>
<accession>A0ABT3Q6J8</accession>
<comment type="caution">
    <text evidence="2">The sequence shown here is derived from an EMBL/GenBank/DDBJ whole genome shotgun (WGS) entry which is preliminary data.</text>
</comment>
<evidence type="ECO:0000313" key="3">
    <source>
        <dbReference type="Proteomes" id="UP001526446"/>
    </source>
</evidence>
<evidence type="ECO:0000259" key="1">
    <source>
        <dbReference type="Pfam" id="PF13403"/>
    </source>
</evidence>
<sequence>MILKRNFSGDTVLDGDQTFTDASTIIEAGASLTVNGELTYNKGDGTFAIKQGSSLTAQGLDVNAGTVDCDGGSLNISGKIQFNLNAKMNIKNGSVLTAGTLAADNGVVNISGNSYVKVDKASAYGSTSAINVDGSTFDVGYLRSPATLNISNGSTVNIDQMNGGQQDHFNFSGGHNIININSLADQSSMPRFSGFSSTDKIVFTDLMYRDDATITYFSSGMVIIKDGDVKKILYGFTTSADLRLEREPDGSLAIVCFLAGSMIRTPEGETAVETLQTGDSVMAWEDGREVVREVVWAGRARSMARAGLPDDEAGYPVRILKNALADGVPYKDMLITAEHCLYLDGRFVPARMLVNGGTIFYDRTIISYDYYHIQTTGHSVIIADGVLTESYLDTGNRGAFQQQGKVVSLGGRTESWAEDAAAPLCVDRAFVEPLFNRFAARQAYMLGADGVQAVAASLTHDPDLHLVMQNGRTVRPVRVQDGVFSFMLPAGLQSVRLMSRASRPADVVGPFVDDRRALGVAVGRIAVLCASGVVDVREHVTCADLAGWHALEGDAVRWTDGQAQVPLPPASQASDGVVMLTVEVRAAGPYLADARAQEVLARLA</sequence>
<keyword evidence="3" id="KW-1185">Reference proteome</keyword>
<organism evidence="2 3">
    <name type="scientific">Acetobacter farinalis</name>
    <dbReference type="NCBI Taxonomy" id="1260984"/>
    <lineage>
        <taxon>Bacteria</taxon>
        <taxon>Pseudomonadati</taxon>
        <taxon>Pseudomonadota</taxon>
        <taxon>Alphaproteobacteria</taxon>
        <taxon>Acetobacterales</taxon>
        <taxon>Acetobacteraceae</taxon>
        <taxon>Acetobacter</taxon>
    </lineage>
</organism>
<dbReference type="SUPFAM" id="SSF51126">
    <property type="entry name" value="Pectin lyase-like"/>
    <property type="match status" value="1"/>
</dbReference>